<dbReference type="AlphaFoldDB" id="A0A947DFL4"/>
<feature type="region of interest" description="Disordered" evidence="1">
    <location>
        <begin position="72"/>
        <end position="105"/>
    </location>
</feature>
<name>A0A947DFL4_9CYAN</name>
<comment type="caution">
    <text evidence="2">The sequence shown here is derived from an EMBL/GenBank/DDBJ whole genome shotgun (WGS) entry which is preliminary data.</text>
</comment>
<evidence type="ECO:0000313" key="2">
    <source>
        <dbReference type="EMBL" id="MBT9315754.1"/>
    </source>
</evidence>
<organism evidence="2 3">
    <name type="scientific">Leptothoe spongobia TAU-MAC 1115</name>
    <dbReference type="NCBI Taxonomy" id="1967444"/>
    <lineage>
        <taxon>Bacteria</taxon>
        <taxon>Bacillati</taxon>
        <taxon>Cyanobacteriota</taxon>
        <taxon>Cyanophyceae</taxon>
        <taxon>Nodosilineales</taxon>
        <taxon>Cymatolegaceae</taxon>
        <taxon>Leptothoe</taxon>
        <taxon>Leptothoe spongobia</taxon>
    </lineage>
</organism>
<proteinExistence type="predicted"/>
<keyword evidence="3" id="KW-1185">Reference proteome</keyword>
<reference evidence="2" key="1">
    <citation type="submission" date="2020-11" db="EMBL/GenBank/DDBJ databases">
        <authorList>
            <person name="Konstantinou D."/>
            <person name="Gkelis S."/>
            <person name="Popin R."/>
            <person name="Fewer D."/>
            <person name="Sivonen K."/>
        </authorList>
    </citation>
    <scope>NUCLEOTIDE SEQUENCE</scope>
    <source>
        <strain evidence="2">TAU-MAC 1115</strain>
    </source>
</reference>
<evidence type="ECO:0000256" key="1">
    <source>
        <dbReference type="SAM" id="MobiDB-lite"/>
    </source>
</evidence>
<reference evidence="2" key="2">
    <citation type="journal article" date="2021" name="Mar. Drugs">
        <title>Genome Reduction and Secondary Metabolism of the Marine Sponge-Associated Cyanobacterium Leptothoe.</title>
        <authorList>
            <person name="Konstantinou D."/>
            <person name="Popin R.V."/>
            <person name="Fewer D.P."/>
            <person name="Sivonen K."/>
            <person name="Gkelis S."/>
        </authorList>
    </citation>
    <scope>NUCLEOTIDE SEQUENCE</scope>
    <source>
        <strain evidence="2">TAU-MAC 1115</strain>
    </source>
</reference>
<dbReference type="Proteomes" id="UP000717364">
    <property type="component" value="Unassembled WGS sequence"/>
</dbReference>
<sequence length="105" mass="11923">MEAFSSIPPKWSDAATHALTFCCPRCGEPAAVATDVWINRRAPVYTHNHKRKWQEFYNCECGTAWWGWSSDRPPNPWQENDLSEDVPPSLDPLTGLGDTWGSFEP</sequence>
<protein>
    <submittedName>
        <fullName evidence="2">Uncharacterized protein</fullName>
    </submittedName>
</protein>
<evidence type="ECO:0000313" key="3">
    <source>
        <dbReference type="Proteomes" id="UP000717364"/>
    </source>
</evidence>
<dbReference type="EMBL" id="JADOES010000015">
    <property type="protein sequence ID" value="MBT9315754.1"/>
    <property type="molecule type" value="Genomic_DNA"/>
</dbReference>
<gene>
    <name evidence="2" type="ORF">IXB50_09985</name>
</gene>
<accession>A0A947DFL4</accession>